<evidence type="ECO:0000313" key="5">
    <source>
        <dbReference type="Proteomes" id="UP000243719"/>
    </source>
</evidence>
<dbReference type="Proteomes" id="UP000243719">
    <property type="component" value="Unassembled WGS sequence"/>
</dbReference>
<dbReference type="AlphaFoldDB" id="A0A1H2PTE0"/>
<feature type="domain" description="HTH luxR-type" evidence="3">
    <location>
        <begin position="151"/>
        <end position="216"/>
    </location>
</feature>
<dbReference type="Gene3D" id="3.40.50.2300">
    <property type="match status" value="1"/>
</dbReference>
<dbReference type="InterPro" id="IPR000792">
    <property type="entry name" value="Tscrpt_reg_LuxR_C"/>
</dbReference>
<organism evidence="4 5">
    <name type="scientific">Chitinasiproducens palmae</name>
    <dbReference type="NCBI Taxonomy" id="1770053"/>
    <lineage>
        <taxon>Bacteria</taxon>
        <taxon>Pseudomonadati</taxon>
        <taxon>Pseudomonadota</taxon>
        <taxon>Betaproteobacteria</taxon>
        <taxon>Burkholderiales</taxon>
        <taxon>Burkholderiaceae</taxon>
        <taxon>Chitinasiproducens</taxon>
    </lineage>
</organism>
<dbReference type="PROSITE" id="PS50043">
    <property type="entry name" value="HTH_LUXR_2"/>
    <property type="match status" value="1"/>
</dbReference>
<gene>
    <name evidence="4" type="ORF">SAMN05216551_11018</name>
</gene>
<dbReference type="SUPFAM" id="SSF52172">
    <property type="entry name" value="CheY-like"/>
    <property type="match status" value="1"/>
</dbReference>
<dbReference type="SUPFAM" id="SSF46894">
    <property type="entry name" value="C-terminal effector domain of the bipartite response regulators"/>
    <property type="match status" value="1"/>
</dbReference>
<dbReference type="EMBL" id="FNLO01000010">
    <property type="protein sequence ID" value="SDV49972.1"/>
    <property type="molecule type" value="Genomic_DNA"/>
</dbReference>
<feature type="compositionally biased region" description="Basic and acidic residues" evidence="2">
    <location>
        <begin position="267"/>
        <end position="290"/>
    </location>
</feature>
<keyword evidence="1 4" id="KW-0238">DNA-binding</keyword>
<feature type="region of interest" description="Disordered" evidence="2">
    <location>
        <begin position="432"/>
        <end position="584"/>
    </location>
</feature>
<feature type="compositionally biased region" description="Basic and acidic residues" evidence="2">
    <location>
        <begin position="365"/>
        <end position="375"/>
    </location>
</feature>
<feature type="compositionally biased region" description="Polar residues" evidence="2">
    <location>
        <begin position="382"/>
        <end position="397"/>
    </location>
</feature>
<dbReference type="PRINTS" id="PR00038">
    <property type="entry name" value="HTHLUXR"/>
</dbReference>
<accession>A0A1H2PTE0</accession>
<protein>
    <submittedName>
        <fullName evidence="4">DNA-binding response regulator, NarL/FixJ family, contains REC and HTH domains</fullName>
    </submittedName>
</protein>
<evidence type="ECO:0000259" key="3">
    <source>
        <dbReference type="PROSITE" id="PS50043"/>
    </source>
</evidence>
<sequence length="584" mass="63009">MHFVLLDKDVEGREKLKVLLRLLERRACVTELSEWEQLSEVVANRRPDLVLVNWNDGIAPLDAVHALLGRHPTLTLVLTCERPTSAAIRSLLLAGVRGIIPRGHTRRQMLCALELILLDGHYIPVGILDIQQPPEVARESARIDWPPPRRPLFGRGALSPRQQQILRLLTFGATNKSIARKLGISEGTVKIHMAGVFRALGVPNRAAAVGMYNAWLESGNADGCLVADSAAGSLTIDVRSGSAGRLDDRCLEIRRSPTRASASFREVAPRTDRSSDVGRSDCNVGERDAGISDAPVPALPTPVSQGSCETGTAHETAHDASTDSDDVACSGCTAHGAAIAASLTPGALASSVGVPRSATAPAEPPTDRAPSDSRAAKPPVPQTASESRAQSTRSNMSAGDVQSWPCAASRHDDARRASEAHRHWPVNRFRVVRARRPPSDDGCMNRGEPQSDDADDASEHAMMQPRSAKGGRSPFTKSTTRGRRRLSQRPPRQTSDRPPPLAPLAGDACQPRGSGARRRKSQAPRHGPLSLPSGRQARGVSGQREMREAWRVRGRSRDRSRSQTPGVTPGLTPSRRTPTEKRWA</sequence>
<dbReference type="GO" id="GO:0006355">
    <property type="term" value="P:regulation of DNA-templated transcription"/>
    <property type="evidence" value="ECO:0007669"/>
    <property type="project" value="InterPro"/>
</dbReference>
<feature type="compositionally biased region" description="Basic and acidic residues" evidence="2">
    <location>
        <begin position="544"/>
        <end position="561"/>
    </location>
</feature>
<dbReference type="Pfam" id="PF00196">
    <property type="entry name" value="GerE"/>
    <property type="match status" value="1"/>
</dbReference>
<dbReference type="InterPro" id="IPR011006">
    <property type="entry name" value="CheY-like_superfamily"/>
</dbReference>
<evidence type="ECO:0000256" key="1">
    <source>
        <dbReference type="ARBA" id="ARBA00023125"/>
    </source>
</evidence>
<dbReference type="STRING" id="1770053.SAMN05216551_11018"/>
<keyword evidence="5" id="KW-1185">Reference proteome</keyword>
<evidence type="ECO:0000313" key="4">
    <source>
        <dbReference type="EMBL" id="SDV49972.1"/>
    </source>
</evidence>
<feature type="compositionally biased region" description="Basic and acidic residues" evidence="2">
    <location>
        <begin position="409"/>
        <end position="420"/>
    </location>
</feature>
<dbReference type="SMART" id="SM00421">
    <property type="entry name" value="HTH_LUXR"/>
    <property type="match status" value="1"/>
</dbReference>
<reference evidence="5" key="1">
    <citation type="submission" date="2016-09" db="EMBL/GenBank/DDBJ databases">
        <authorList>
            <person name="Varghese N."/>
            <person name="Submissions S."/>
        </authorList>
    </citation>
    <scope>NUCLEOTIDE SEQUENCE [LARGE SCALE GENOMIC DNA]</scope>
    <source>
        <strain evidence="5">JS23</strain>
    </source>
</reference>
<dbReference type="InterPro" id="IPR039420">
    <property type="entry name" value="WalR-like"/>
</dbReference>
<evidence type="ECO:0000256" key="2">
    <source>
        <dbReference type="SAM" id="MobiDB-lite"/>
    </source>
</evidence>
<proteinExistence type="predicted"/>
<dbReference type="CDD" id="cd06170">
    <property type="entry name" value="LuxR_C_like"/>
    <property type="match status" value="1"/>
</dbReference>
<dbReference type="PANTHER" id="PTHR43214:SF42">
    <property type="entry name" value="TRANSCRIPTIONAL REGULATORY PROTEIN DESR"/>
    <property type="match status" value="1"/>
</dbReference>
<dbReference type="InterPro" id="IPR016032">
    <property type="entry name" value="Sig_transdc_resp-reg_C-effctor"/>
</dbReference>
<feature type="region of interest" description="Disordered" evidence="2">
    <location>
        <begin position="351"/>
        <end position="420"/>
    </location>
</feature>
<dbReference type="GO" id="GO:0003677">
    <property type="term" value="F:DNA binding"/>
    <property type="evidence" value="ECO:0007669"/>
    <property type="project" value="UniProtKB-KW"/>
</dbReference>
<dbReference type="PANTHER" id="PTHR43214">
    <property type="entry name" value="TWO-COMPONENT RESPONSE REGULATOR"/>
    <property type="match status" value="1"/>
</dbReference>
<feature type="region of interest" description="Disordered" evidence="2">
    <location>
        <begin position="261"/>
        <end position="326"/>
    </location>
</feature>
<name>A0A1H2PTE0_9BURK</name>